<dbReference type="Gene3D" id="1.25.40.10">
    <property type="entry name" value="Tetratricopeptide repeat domain"/>
    <property type="match status" value="2"/>
</dbReference>
<dbReference type="EMBL" id="BJWL01000267">
    <property type="protein sequence ID" value="GFS36949.1"/>
    <property type="molecule type" value="Genomic_DNA"/>
</dbReference>
<keyword evidence="3" id="KW-0346">Stress response</keyword>
<dbReference type="PRINTS" id="PR00625">
    <property type="entry name" value="JDOMAIN"/>
</dbReference>
<dbReference type="OrthoDB" id="1166507at2759"/>
<accession>A0A7J0DK42</accession>
<evidence type="ECO:0000313" key="3">
    <source>
        <dbReference type="EMBL" id="GFS36949.1"/>
    </source>
</evidence>
<dbReference type="Gene3D" id="1.10.287.110">
    <property type="entry name" value="DnaJ domain"/>
    <property type="match status" value="1"/>
</dbReference>
<keyword evidence="4" id="KW-1185">Reference proteome</keyword>
<dbReference type="InterPro" id="IPR021109">
    <property type="entry name" value="Peptidase_aspartic_dom_sf"/>
</dbReference>
<comment type="caution">
    <text evidence="3">The sequence shown here is derived from an EMBL/GenBank/DDBJ whole genome shotgun (WGS) entry which is preliminary data.</text>
</comment>
<evidence type="ECO:0000259" key="2">
    <source>
        <dbReference type="PROSITE" id="PS50076"/>
    </source>
</evidence>
<name>A0A7J0DK42_9ERIC</name>
<gene>
    <name evidence="3" type="ORF">Acr_00g0048840</name>
</gene>
<dbReference type="CDD" id="cd06257">
    <property type="entry name" value="DnaJ"/>
    <property type="match status" value="1"/>
</dbReference>
<evidence type="ECO:0000256" key="1">
    <source>
        <dbReference type="SAM" id="MobiDB-lite"/>
    </source>
</evidence>
<dbReference type="InterPro" id="IPR019734">
    <property type="entry name" value="TPR_rpt"/>
</dbReference>
<dbReference type="InterPro" id="IPR018253">
    <property type="entry name" value="DnaJ_domain_CS"/>
</dbReference>
<dbReference type="InterPro" id="IPR036869">
    <property type="entry name" value="J_dom_sf"/>
</dbReference>
<dbReference type="PANTHER" id="PTHR45181">
    <property type="entry name" value="HEAT SHOCK PROTEIN DNAJ WITH TETRATRICOPEPTIDE REPEAT-CONTAINING PROTEIN"/>
    <property type="match status" value="1"/>
</dbReference>
<reference evidence="4" key="1">
    <citation type="submission" date="2019-07" db="EMBL/GenBank/DDBJ databases">
        <title>De Novo Assembly of kiwifruit Actinidia rufa.</title>
        <authorList>
            <person name="Sugita-Konishi S."/>
            <person name="Sato K."/>
            <person name="Mori E."/>
            <person name="Abe Y."/>
            <person name="Kisaki G."/>
            <person name="Hamano K."/>
            <person name="Suezawa K."/>
            <person name="Otani M."/>
            <person name="Fukuda T."/>
            <person name="Manabe T."/>
            <person name="Gomi K."/>
            <person name="Tabuchi M."/>
            <person name="Akimitsu K."/>
            <person name="Kataoka I."/>
        </authorList>
    </citation>
    <scope>NUCLEOTIDE SEQUENCE [LARGE SCALE GENOMIC DNA]</scope>
    <source>
        <strain evidence="4">cv. Fuchu</strain>
    </source>
</reference>
<dbReference type="Pfam" id="PF00226">
    <property type="entry name" value="DnaJ"/>
    <property type="match status" value="1"/>
</dbReference>
<sequence length="680" mass="76457">MKGMILKSNFMSPTWKNLPESDEDCEEGDVTLGVVRCALTQAKEDNDWRRNAIFYMYIKCGEKDCKVIIDSGCCINAVSSSTVSRLGLKPVPHPTDSRRRHSEFQIGDHVMVRIRPERYPSGHFDIPTDSFSESIHEPTIDHPTTSDITPAPLPISPAPKEHIDAILDEQIISTRDGGVQRFLVRWSGRPASDDTWITSDDLHCHLALGEVEDALHYFCKCLESGGGICLDRRIIIEAADGLQNAQKVANCMDQCAELLRQRTYDAAISALEIISTALSLSSYSETLLEMKGEVLLMLQRYAEVIQLCEQTLESAEKNFAVAACDNKLLNADCPNYNNSSIRLWRWRLMSKSYFHLGRLELALDLLEKQELLRSSEDRCGSSGWESSIPFAVTVRELLHHKNAGNEAYQSGRHSEAVEHYTAVVSNSIESRPFAAICFCNRAAANQALAQIADAIADCSIAIALDGSYSKALSRRATLHETIRDYKQAASDLQRLISLLKRQSQEKVRQSGTPDRPIDSTVKELTKAHRHLHSVEEKAKKGTSLDHYLILGIKASDTAAEIKKAYRKAALRHHPDKAGQFLARSDIRDDGKLWKEIADEVHKDSDRLFKMIGEAYAVLSDPTKRSEYDLQEEIRNAQKESNGSRASRGPSDFYSSPFRSNGNRRYWQESSKTYQNSRSQW</sequence>
<dbReference type="PANTHER" id="PTHR45181:SF8">
    <property type="entry name" value="HEAT SHOCK PROTEIN DNAJ WITH TETRATRICOPEPTIDE REPEAT-CONTAINING PROTEIN"/>
    <property type="match status" value="1"/>
</dbReference>
<dbReference type="InterPro" id="IPR016197">
    <property type="entry name" value="Chromo-like_dom_sf"/>
</dbReference>
<proteinExistence type="predicted"/>
<dbReference type="SMART" id="SM00271">
    <property type="entry name" value="DnaJ"/>
    <property type="match status" value="1"/>
</dbReference>
<dbReference type="CDD" id="cd00024">
    <property type="entry name" value="CD_CSD"/>
    <property type="match status" value="1"/>
</dbReference>
<feature type="compositionally biased region" description="Polar residues" evidence="1">
    <location>
        <begin position="652"/>
        <end position="680"/>
    </location>
</feature>
<dbReference type="SMART" id="SM00028">
    <property type="entry name" value="TPR"/>
    <property type="match status" value="5"/>
</dbReference>
<dbReference type="InterPro" id="IPR011990">
    <property type="entry name" value="TPR-like_helical_dom_sf"/>
</dbReference>
<dbReference type="PROSITE" id="PS00636">
    <property type="entry name" value="DNAJ_1"/>
    <property type="match status" value="1"/>
</dbReference>
<dbReference type="SUPFAM" id="SSF54160">
    <property type="entry name" value="Chromo domain-like"/>
    <property type="match status" value="1"/>
</dbReference>
<feature type="domain" description="J" evidence="2">
    <location>
        <begin position="545"/>
        <end position="631"/>
    </location>
</feature>
<dbReference type="InterPro" id="IPR001623">
    <property type="entry name" value="DnaJ_domain"/>
</dbReference>
<dbReference type="CDD" id="cd00303">
    <property type="entry name" value="retropepsin_like"/>
    <property type="match status" value="1"/>
</dbReference>
<dbReference type="Gene3D" id="2.40.70.10">
    <property type="entry name" value="Acid Proteases"/>
    <property type="match status" value="1"/>
</dbReference>
<dbReference type="Proteomes" id="UP000585474">
    <property type="component" value="Unassembled WGS sequence"/>
</dbReference>
<dbReference type="SUPFAM" id="SSF46565">
    <property type="entry name" value="Chaperone J-domain"/>
    <property type="match status" value="1"/>
</dbReference>
<protein>
    <submittedName>
        <fullName evidence="3">Heat shock protein DnaJ with tetratricopeptide repeat-containing protein</fullName>
    </submittedName>
</protein>
<organism evidence="3 4">
    <name type="scientific">Actinidia rufa</name>
    <dbReference type="NCBI Taxonomy" id="165716"/>
    <lineage>
        <taxon>Eukaryota</taxon>
        <taxon>Viridiplantae</taxon>
        <taxon>Streptophyta</taxon>
        <taxon>Embryophyta</taxon>
        <taxon>Tracheophyta</taxon>
        <taxon>Spermatophyta</taxon>
        <taxon>Magnoliopsida</taxon>
        <taxon>eudicotyledons</taxon>
        <taxon>Gunneridae</taxon>
        <taxon>Pentapetalae</taxon>
        <taxon>asterids</taxon>
        <taxon>Ericales</taxon>
        <taxon>Actinidiaceae</taxon>
        <taxon>Actinidia</taxon>
    </lineage>
</organism>
<dbReference type="AlphaFoldDB" id="A0A7J0DK42"/>
<dbReference type="PROSITE" id="PS50076">
    <property type="entry name" value="DNAJ_2"/>
    <property type="match status" value="1"/>
</dbReference>
<dbReference type="Gene3D" id="2.40.50.40">
    <property type="match status" value="1"/>
</dbReference>
<feature type="region of interest" description="Disordered" evidence="1">
    <location>
        <begin position="635"/>
        <end position="680"/>
    </location>
</feature>
<evidence type="ECO:0000313" key="4">
    <source>
        <dbReference type="Proteomes" id="UP000585474"/>
    </source>
</evidence>
<dbReference type="SUPFAM" id="SSF48452">
    <property type="entry name" value="TPR-like"/>
    <property type="match status" value="2"/>
</dbReference>